<evidence type="ECO:0000313" key="3">
    <source>
        <dbReference type="Proteomes" id="UP001187415"/>
    </source>
</evidence>
<feature type="compositionally biased region" description="Polar residues" evidence="1">
    <location>
        <begin position="198"/>
        <end position="219"/>
    </location>
</feature>
<dbReference type="Proteomes" id="UP001187415">
    <property type="component" value="Unassembled WGS sequence"/>
</dbReference>
<evidence type="ECO:0000256" key="1">
    <source>
        <dbReference type="SAM" id="MobiDB-lite"/>
    </source>
</evidence>
<feature type="region of interest" description="Disordered" evidence="1">
    <location>
        <begin position="1"/>
        <end position="43"/>
    </location>
</feature>
<reference evidence="2" key="1">
    <citation type="submission" date="2023-07" db="EMBL/GenBank/DDBJ databases">
        <title>Chromosome-level Genome Assembly of Striped Snakehead (Channa striata).</title>
        <authorList>
            <person name="Liu H."/>
        </authorList>
    </citation>
    <scope>NUCLEOTIDE SEQUENCE</scope>
    <source>
        <strain evidence="2">Gz</strain>
        <tissue evidence="2">Muscle</tissue>
    </source>
</reference>
<protein>
    <submittedName>
        <fullName evidence="2">Uncharacterized protein</fullName>
    </submittedName>
</protein>
<feature type="region of interest" description="Disordered" evidence="1">
    <location>
        <begin position="116"/>
        <end position="135"/>
    </location>
</feature>
<keyword evidence="3" id="KW-1185">Reference proteome</keyword>
<accession>A0AA88S313</accession>
<organism evidence="2 3">
    <name type="scientific">Channa striata</name>
    <name type="common">Snakehead murrel</name>
    <name type="synonym">Ophicephalus striatus</name>
    <dbReference type="NCBI Taxonomy" id="64152"/>
    <lineage>
        <taxon>Eukaryota</taxon>
        <taxon>Metazoa</taxon>
        <taxon>Chordata</taxon>
        <taxon>Craniata</taxon>
        <taxon>Vertebrata</taxon>
        <taxon>Euteleostomi</taxon>
        <taxon>Actinopterygii</taxon>
        <taxon>Neopterygii</taxon>
        <taxon>Teleostei</taxon>
        <taxon>Neoteleostei</taxon>
        <taxon>Acanthomorphata</taxon>
        <taxon>Anabantaria</taxon>
        <taxon>Anabantiformes</taxon>
        <taxon>Channoidei</taxon>
        <taxon>Channidae</taxon>
        <taxon>Channa</taxon>
    </lineage>
</organism>
<feature type="region of interest" description="Disordered" evidence="1">
    <location>
        <begin position="291"/>
        <end position="331"/>
    </location>
</feature>
<feature type="region of interest" description="Disordered" evidence="1">
    <location>
        <begin position="55"/>
        <end position="77"/>
    </location>
</feature>
<sequence length="331" mass="36383">MKDGKVAGTPKKIGAEVKAKGEVQQIRPERQEVVSHTDSTQHAEIGLTKGSTVQTTKLETKQSSTETTVEQPKEVKDAKRELRAQLEDTKVFPKDLHEAPQKKSVKIEKIHKEADVRSLPPSIPAGQVEDEKASVISAREPKIEITQTSMKDGKVAGTPKKIAAEVKAKGEVQQIRPERQEVVSHTDSTQHAEIGLTKGSTVQTTKLETKQSSTETTVEQPKEVKDAKRELRAQLEDTKVFPKDLHEAPQSVDEKSDRVEKSYKGAEVLVLQPDQQASIKEHKITSVVEAEAPQIGADQISVKGDKVPEKKDLTSSDVQSGKSAVEETLYK</sequence>
<feature type="compositionally biased region" description="Basic and acidic residues" evidence="1">
    <location>
        <begin position="303"/>
        <end position="314"/>
    </location>
</feature>
<comment type="caution">
    <text evidence="2">The sequence shown here is derived from an EMBL/GenBank/DDBJ whole genome shotgun (WGS) entry which is preliminary data.</text>
</comment>
<proteinExistence type="predicted"/>
<evidence type="ECO:0000313" key="2">
    <source>
        <dbReference type="EMBL" id="KAK2826778.1"/>
    </source>
</evidence>
<dbReference type="EMBL" id="JAUPFM010000016">
    <property type="protein sequence ID" value="KAK2826778.1"/>
    <property type="molecule type" value="Genomic_DNA"/>
</dbReference>
<name>A0AA88S313_CHASR</name>
<feature type="compositionally biased region" description="Basic and acidic residues" evidence="1">
    <location>
        <begin position="13"/>
        <end position="41"/>
    </location>
</feature>
<feature type="compositionally biased region" description="Polar residues" evidence="1">
    <location>
        <begin position="55"/>
        <end position="70"/>
    </location>
</feature>
<feature type="compositionally biased region" description="Basic and acidic residues" evidence="1">
    <location>
        <begin position="177"/>
        <end position="190"/>
    </location>
</feature>
<gene>
    <name evidence="2" type="ORF">Q5P01_020992</name>
</gene>
<feature type="region of interest" description="Disordered" evidence="1">
    <location>
        <begin position="177"/>
        <end position="226"/>
    </location>
</feature>
<dbReference type="AlphaFoldDB" id="A0AA88S313"/>